<proteinExistence type="inferred from homology"/>
<reference evidence="3" key="2">
    <citation type="submission" date="2021-04" db="EMBL/GenBank/DDBJ databases">
        <authorList>
            <person name="Podell S."/>
        </authorList>
    </citation>
    <scope>NUCLEOTIDE SEQUENCE</scope>
    <source>
        <strain evidence="3">Hildebrandi</strain>
    </source>
</reference>
<sequence>MGTSQSSATPSSSGGMLSALLSYATNACNVFNGNHLLTSPTKKSKVILVTGASSGLGKDFALALNAKGHKVYGAARRVDKMEDLVEQGCLVLAMDITNDEQVEACVKQILQENDGRLDVLINNAGYGEYGPVETTPISAARRQFDVNLFGLAKLTQEVIPAMREQQSGLIINISSMCGKMYLPLGAWYVATKHAIEGWSDCLRWELQPFGINVAIIEPGVIQTEFADVTAGPMLERSKGTPYETFSKRSEVTMSPPSVITKCVVRAVEAKRPKTRYLEGSMAKPLVFLRTWGGDRFFDAFWRFVSS</sequence>
<gene>
    <name evidence="3" type="ORF">IV203_022552</name>
</gene>
<dbReference type="EMBL" id="JAGRRH010000023">
    <property type="protein sequence ID" value="KAG7344544.1"/>
    <property type="molecule type" value="Genomic_DNA"/>
</dbReference>
<dbReference type="Pfam" id="PF00106">
    <property type="entry name" value="adh_short"/>
    <property type="match status" value="1"/>
</dbReference>
<dbReference type="GO" id="GO:0016491">
    <property type="term" value="F:oxidoreductase activity"/>
    <property type="evidence" value="ECO:0007669"/>
    <property type="project" value="UniProtKB-KW"/>
</dbReference>
<comment type="caution">
    <text evidence="3">The sequence shown here is derived from an EMBL/GenBank/DDBJ whole genome shotgun (WGS) entry which is preliminary data.</text>
</comment>
<dbReference type="InterPro" id="IPR002347">
    <property type="entry name" value="SDR_fam"/>
</dbReference>
<dbReference type="NCBIfam" id="NF004826">
    <property type="entry name" value="PRK06182.1"/>
    <property type="match status" value="1"/>
</dbReference>
<evidence type="ECO:0000256" key="2">
    <source>
        <dbReference type="ARBA" id="ARBA00023002"/>
    </source>
</evidence>
<dbReference type="PANTHER" id="PTHR43976:SF16">
    <property type="entry name" value="SHORT-CHAIN DEHYDROGENASE_REDUCTASE FAMILY PROTEIN"/>
    <property type="match status" value="1"/>
</dbReference>
<evidence type="ECO:0000313" key="4">
    <source>
        <dbReference type="Proteomes" id="UP000693970"/>
    </source>
</evidence>
<dbReference type="InterPro" id="IPR020904">
    <property type="entry name" value="Sc_DH/Rdtase_CS"/>
</dbReference>
<dbReference type="PANTHER" id="PTHR43976">
    <property type="entry name" value="SHORT CHAIN DEHYDROGENASE"/>
    <property type="match status" value="1"/>
</dbReference>
<keyword evidence="4" id="KW-1185">Reference proteome</keyword>
<organism evidence="3 4">
    <name type="scientific">Nitzschia inconspicua</name>
    <dbReference type="NCBI Taxonomy" id="303405"/>
    <lineage>
        <taxon>Eukaryota</taxon>
        <taxon>Sar</taxon>
        <taxon>Stramenopiles</taxon>
        <taxon>Ochrophyta</taxon>
        <taxon>Bacillariophyta</taxon>
        <taxon>Bacillariophyceae</taxon>
        <taxon>Bacillariophycidae</taxon>
        <taxon>Bacillariales</taxon>
        <taxon>Bacillariaceae</taxon>
        <taxon>Nitzschia</taxon>
    </lineage>
</organism>
<dbReference type="CDD" id="cd05374">
    <property type="entry name" value="17beta-HSD-like_SDR_c"/>
    <property type="match status" value="1"/>
</dbReference>
<dbReference type="OrthoDB" id="49269at2759"/>
<name>A0A9K3KK56_9STRA</name>
<evidence type="ECO:0000256" key="1">
    <source>
        <dbReference type="ARBA" id="ARBA00006484"/>
    </source>
</evidence>
<dbReference type="PROSITE" id="PS00061">
    <property type="entry name" value="ADH_SHORT"/>
    <property type="match status" value="1"/>
</dbReference>
<keyword evidence="2" id="KW-0560">Oxidoreductase</keyword>
<evidence type="ECO:0000313" key="3">
    <source>
        <dbReference type="EMBL" id="KAG7344544.1"/>
    </source>
</evidence>
<dbReference type="Proteomes" id="UP000693970">
    <property type="component" value="Unassembled WGS sequence"/>
</dbReference>
<accession>A0A9K3KK56</accession>
<reference evidence="3" key="1">
    <citation type="journal article" date="2021" name="Sci. Rep.">
        <title>Diploid genomic architecture of Nitzschia inconspicua, an elite biomass production diatom.</title>
        <authorList>
            <person name="Oliver A."/>
            <person name="Podell S."/>
            <person name="Pinowska A."/>
            <person name="Traller J.C."/>
            <person name="Smith S.R."/>
            <person name="McClure R."/>
            <person name="Beliaev A."/>
            <person name="Bohutskyi P."/>
            <person name="Hill E.A."/>
            <person name="Rabines A."/>
            <person name="Zheng H."/>
            <person name="Allen L.Z."/>
            <person name="Kuo A."/>
            <person name="Grigoriev I.V."/>
            <person name="Allen A.E."/>
            <person name="Hazlebeck D."/>
            <person name="Allen E.E."/>
        </authorList>
    </citation>
    <scope>NUCLEOTIDE SEQUENCE</scope>
    <source>
        <strain evidence="3">Hildebrandi</strain>
    </source>
</reference>
<dbReference type="AlphaFoldDB" id="A0A9K3KK56"/>
<comment type="similarity">
    <text evidence="1">Belongs to the short-chain dehydrogenases/reductases (SDR) family.</text>
</comment>
<protein>
    <submittedName>
        <fullName evidence="3">Short-chain dehydrogenase/reductase SDR</fullName>
    </submittedName>
</protein>
<dbReference type="InterPro" id="IPR051911">
    <property type="entry name" value="SDR_oxidoreductase"/>
</dbReference>